<feature type="domain" description="GST C-terminal" evidence="3">
    <location>
        <begin position="88"/>
        <end position="206"/>
    </location>
</feature>
<dbReference type="GO" id="GO:0004364">
    <property type="term" value="F:glutathione transferase activity"/>
    <property type="evidence" value="ECO:0007669"/>
    <property type="project" value="TreeGrafter"/>
</dbReference>
<dbReference type="InterPro" id="IPR036282">
    <property type="entry name" value="Glutathione-S-Trfase_C_sf"/>
</dbReference>
<dbReference type="InterPro" id="IPR010987">
    <property type="entry name" value="Glutathione-S-Trfase_C-like"/>
</dbReference>
<keyword evidence="4" id="KW-0808">Transferase</keyword>
<evidence type="ECO:0000259" key="3">
    <source>
        <dbReference type="PROSITE" id="PS50405"/>
    </source>
</evidence>
<dbReference type="PANTHER" id="PTHR43969:SF9">
    <property type="entry name" value="GLUTATHIONE S TRANSFERASE D10, ISOFORM A-RELATED"/>
    <property type="match status" value="1"/>
</dbReference>
<sequence>MKIYDVENFPNPLRVRIALAEKNATSNVEFIAVDLMNGEHRTDAFLAKNPLGAVPVLELDDGTFISECSAIIEYIDTEFAGDSLTGTTAKERAIISMMQKRAESTVLDAVATYFHHATDGLGPVLETYQNKEWGNIQGEKARQGLVYFNDVLGNSQFVAGDVFSVADITLFAGLVFAGFAQIAIPSELTHLVAWQENVAKRPSVAG</sequence>
<dbReference type="SFLD" id="SFLDG00358">
    <property type="entry name" value="Main_(cytGST)"/>
    <property type="match status" value="1"/>
</dbReference>
<name>K6Y1U8_9ALTE</name>
<dbReference type="STRING" id="493475.GARC_0905"/>
<proteinExistence type="predicted"/>
<dbReference type="Gene3D" id="1.20.1050.10">
    <property type="match status" value="1"/>
</dbReference>
<dbReference type="Pfam" id="PF14497">
    <property type="entry name" value="GST_C_3"/>
    <property type="match status" value="1"/>
</dbReference>
<accession>K6Y1U8</accession>
<dbReference type="EMBL" id="BAEO01000012">
    <property type="protein sequence ID" value="GAC17886.1"/>
    <property type="molecule type" value="Genomic_DNA"/>
</dbReference>
<evidence type="ECO:0000313" key="5">
    <source>
        <dbReference type="Proteomes" id="UP000006327"/>
    </source>
</evidence>
<dbReference type="eggNOG" id="COG0625">
    <property type="taxonomic scope" value="Bacteria"/>
</dbReference>
<dbReference type="InterPro" id="IPR004046">
    <property type="entry name" value="GST_C"/>
</dbReference>
<dbReference type="AlphaFoldDB" id="K6Y1U8"/>
<reference evidence="4 5" key="1">
    <citation type="journal article" date="2017" name="Antonie Van Leeuwenhoek">
        <title>Rhizobium rhizosphaerae sp. nov., a novel species isolated from rice rhizosphere.</title>
        <authorList>
            <person name="Zhao J.J."/>
            <person name="Zhang J."/>
            <person name="Zhang R.J."/>
            <person name="Zhang C.W."/>
            <person name="Yin H.Q."/>
            <person name="Zhang X.X."/>
        </authorList>
    </citation>
    <scope>NUCLEOTIDE SEQUENCE [LARGE SCALE GENOMIC DNA]</scope>
    <source>
        <strain evidence="4 5">BSs20135</strain>
    </source>
</reference>
<feature type="domain" description="GST N-terminal" evidence="2">
    <location>
        <begin position="1"/>
        <end position="83"/>
    </location>
</feature>
<organism evidence="4 5">
    <name type="scientific">Paraglaciecola arctica BSs20135</name>
    <dbReference type="NCBI Taxonomy" id="493475"/>
    <lineage>
        <taxon>Bacteria</taxon>
        <taxon>Pseudomonadati</taxon>
        <taxon>Pseudomonadota</taxon>
        <taxon>Gammaproteobacteria</taxon>
        <taxon>Alteromonadales</taxon>
        <taxon>Alteromonadaceae</taxon>
        <taxon>Paraglaciecola</taxon>
    </lineage>
</organism>
<dbReference type="Proteomes" id="UP000006327">
    <property type="component" value="Unassembled WGS sequence"/>
</dbReference>
<dbReference type="OrthoDB" id="9797500at2"/>
<keyword evidence="5" id="KW-1185">Reference proteome</keyword>
<dbReference type="InterPro" id="IPR040079">
    <property type="entry name" value="Glutathione_S-Trfase"/>
</dbReference>
<dbReference type="Pfam" id="PF13409">
    <property type="entry name" value="GST_N_2"/>
    <property type="match status" value="1"/>
</dbReference>
<protein>
    <submittedName>
        <fullName evidence="4">Glutathione S-transferase 2</fullName>
    </submittedName>
</protein>
<evidence type="ECO:0000259" key="2">
    <source>
        <dbReference type="PROSITE" id="PS50404"/>
    </source>
</evidence>
<dbReference type="SFLD" id="SFLDS00019">
    <property type="entry name" value="Glutathione_Transferase_(cytos"/>
    <property type="match status" value="1"/>
</dbReference>
<dbReference type="InterPro" id="IPR034345">
    <property type="entry name" value="Gtt2-like_N"/>
</dbReference>
<evidence type="ECO:0000313" key="4">
    <source>
        <dbReference type="EMBL" id="GAC17886.1"/>
    </source>
</evidence>
<comment type="subunit">
    <text evidence="1">Homodimer.</text>
</comment>
<dbReference type="RefSeq" id="WP_007617156.1">
    <property type="nucleotide sequence ID" value="NZ_BAEO01000012.1"/>
</dbReference>
<dbReference type="PANTHER" id="PTHR43969">
    <property type="entry name" value="GLUTATHIONE S TRANSFERASE D10, ISOFORM A-RELATED"/>
    <property type="match status" value="1"/>
</dbReference>
<dbReference type="GO" id="GO:0006749">
    <property type="term" value="P:glutathione metabolic process"/>
    <property type="evidence" value="ECO:0007669"/>
    <property type="project" value="TreeGrafter"/>
</dbReference>
<dbReference type="Gene3D" id="3.40.30.10">
    <property type="entry name" value="Glutaredoxin"/>
    <property type="match status" value="1"/>
</dbReference>
<gene>
    <name evidence="4" type="ORF">GARC_0905</name>
</gene>
<dbReference type="SUPFAM" id="SSF52833">
    <property type="entry name" value="Thioredoxin-like"/>
    <property type="match status" value="1"/>
</dbReference>
<dbReference type="SUPFAM" id="SSF47616">
    <property type="entry name" value="GST C-terminal domain-like"/>
    <property type="match status" value="1"/>
</dbReference>
<dbReference type="InterPro" id="IPR036249">
    <property type="entry name" value="Thioredoxin-like_sf"/>
</dbReference>
<evidence type="ECO:0000256" key="1">
    <source>
        <dbReference type="ARBA" id="ARBA00011738"/>
    </source>
</evidence>
<dbReference type="InterPro" id="IPR004045">
    <property type="entry name" value="Glutathione_S-Trfase_N"/>
</dbReference>
<dbReference type="PROSITE" id="PS50405">
    <property type="entry name" value="GST_CTER"/>
    <property type="match status" value="1"/>
</dbReference>
<dbReference type="CDD" id="cd03051">
    <property type="entry name" value="GST_N_GTT2_like"/>
    <property type="match status" value="1"/>
</dbReference>
<dbReference type="PROSITE" id="PS50404">
    <property type="entry name" value="GST_NTER"/>
    <property type="match status" value="1"/>
</dbReference>
<comment type="caution">
    <text evidence="4">The sequence shown here is derived from an EMBL/GenBank/DDBJ whole genome shotgun (WGS) entry which is preliminary data.</text>
</comment>